<evidence type="ECO:0000313" key="2">
    <source>
        <dbReference type="Proteomes" id="UP000032740"/>
    </source>
</evidence>
<evidence type="ECO:0000313" key="1">
    <source>
        <dbReference type="EMBL" id="CCV63648.1"/>
    </source>
</evidence>
<protein>
    <submittedName>
        <fullName evidence="1">Uncharacterized protein</fullName>
    </submittedName>
</protein>
<organism evidence="1 2">
    <name type="scientific">Alteracholeplasma palmae (strain ATCC 49389 / J233)</name>
    <name type="common">Acholeplasma palmae</name>
    <dbReference type="NCBI Taxonomy" id="1318466"/>
    <lineage>
        <taxon>Bacteria</taxon>
        <taxon>Bacillati</taxon>
        <taxon>Mycoplasmatota</taxon>
        <taxon>Mollicutes</taxon>
        <taxon>Acholeplasmatales</taxon>
        <taxon>Acholeplasmataceae</taxon>
        <taxon>Acholeplasma</taxon>
    </lineage>
</organism>
<dbReference type="RefSeq" id="WP_026654040.1">
    <property type="nucleotide sequence ID" value="NC_022538.1"/>
</dbReference>
<accession>U4KJQ6</accession>
<proteinExistence type="predicted"/>
<dbReference type="KEGG" id="apal:BN85400710"/>
<dbReference type="AlphaFoldDB" id="U4KJQ6"/>
<dbReference type="HOGENOM" id="CLU_1870883_0_0_14"/>
<keyword evidence="2" id="KW-1185">Reference proteome</keyword>
<dbReference type="EMBL" id="FO681347">
    <property type="protein sequence ID" value="CCV63648.1"/>
    <property type="molecule type" value="Genomic_DNA"/>
</dbReference>
<dbReference type="Proteomes" id="UP000032740">
    <property type="component" value="Chromosome"/>
</dbReference>
<reference evidence="1 2" key="1">
    <citation type="journal article" date="2013" name="J. Mol. Microbiol. Biotechnol.">
        <title>Analysis of the Complete Genomes of Acholeplasma brassicae , A. palmae and A. laidlawii and Their Comparison to the Obligate Parasites from ' Candidatus Phytoplasma'.</title>
        <authorList>
            <person name="Kube M."/>
            <person name="Siewert C."/>
            <person name="Migdoll A.M."/>
            <person name="Duduk B."/>
            <person name="Holz S."/>
            <person name="Rabus R."/>
            <person name="Seemuller E."/>
            <person name="Mitrovic J."/>
            <person name="Muller I."/>
            <person name="Buttner C."/>
            <person name="Reinhardt R."/>
        </authorList>
    </citation>
    <scope>NUCLEOTIDE SEQUENCE [LARGE SCALE GENOMIC DNA]</scope>
    <source>
        <strain evidence="1 2">J233</strain>
    </source>
</reference>
<gene>
    <name evidence="1" type="ORF">BN85400710</name>
</gene>
<sequence>MDNLVFDLVWEDETLLEVCVTAITDRIKISQNIYMNQEIIKQLSESINHFINDISKKEYFESGPKVGNYTPAFSIEIKNIGKNSLVCMEVDMEIADNPERIHRCKFYLYTELGLLERFSKRILSLQLNRSVGLLDY</sequence>
<name>U4KJQ6_ALTPJ</name>